<protein>
    <submittedName>
        <fullName evidence="1">Uncharacterized protein</fullName>
    </submittedName>
</protein>
<proteinExistence type="predicted"/>
<dbReference type="AlphaFoldDB" id="A0A2A9NJH6"/>
<evidence type="ECO:0000313" key="2">
    <source>
        <dbReference type="Proteomes" id="UP000242287"/>
    </source>
</evidence>
<dbReference type="Proteomes" id="UP000242287">
    <property type="component" value="Unassembled WGS sequence"/>
</dbReference>
<gene>
    <name evidence="1" type="ORF">AMATHDRAFT_49970</name>
</gene>
<evidence type="ECO:0000313" key="1">
    <source>
        <dbReference type="EMBL" id="PFH47862.1"/>
    </source>
</evidence>
<dbReference type="EMBL" id="KZ302087">
    <property type="protein sequence ID" value="PFH47862.1"/>
    <property type="molecule type" value="Genomic_DNA"/>
</dbReference>
<name>A0A2A9NJH6_9AGAR</name>
<organism evidence="1 2">
    <name type="scientific">Amanita thiersii Skay4041</name>
    <dbReference type="NCBI Taxonomy" id="703135"/>
    <lineage>
        <taxon>Eukaryota</taxon>
        <taxon>Fungi</taxon>
        <taxon>Dikarya</taxon>
        <taxon>Basidiomycota</taxon>
        <taxon>Agaricomycotina</taxon>
        <taxon>Agaricomycetes</taxon>
        <taxon>Agaricomycetidae</taxon>
        <taxon>Agaricales</taxon>
        <taxon>Pluteineae</taxon>
        <taxon>Amanitaceae</taxon>
        <taxon>Amanita</taxon>
    </lineage>
</organism>
<accession>A0A2A9NJH6</accession>
<keyword evidence="2" id="KW-1185">Reference proteome</keyword>
<reference evidence="1 2" key="1">
    <citation type="submission" date="2014-02" db="EMBL/GenBank/DDBJ databases">
        <title>Transposable element dynamics among asymbiotic and ectomycorrhizal Amanita fungi.</title>
        <authorList>
            <consortium name="DOE Joint Genome Institute"/>
            <person name="Hess J."/>
            <person name="Skrede I."/>
            <person name="Wolfe B."/>
            <person name="LaButti K."/>
            <person name="Ohm R.A."/>
            <person name="Grigoriev I.V."/>
            <person name="Pringle A."/>
        </authorList>
    </citation>
    <scope>NUCLEOTIDE SEQUENCE [LARGE SCALE GENOMIC DNA]</scope>
    <source>
        <strain evidence="1 2">SKay4041</strain>
    </source>
</reference>
<sequence>MSVELRDVMVCNWDETDICTLLLHPHLSYIDTGMMAALQTSSNNNSQQEKCELQRASRLRGGASDAGEDSSISRPCCEHGGECCECIVATTGICCAGCAV</sequence>